<feature type="region of interest" description="Disordered" evidence="1">
    <location>
        <begin position="64"/>
        <end position="83"/>
    </location>
</feature>
<sequence>MSYAAVAAHDAPPPSLQPQADPALLNTQPPTASNVADDTKKVNLVSPDFKQHPATVTSETIIIEPDHSSPSVPHHSKKDKAKKRLHHAEQEGFQLWHVAKEQLLRPGVAGGLVGVVNVGLIAGAGYMYYSNPHLRRDTKTISSTVAATLVLLGFEGYAAEAYRETPRGQQEEKRAREEGALVYRQAREHILRPGVLGGLVGFVNTSILGTVGYLAYTNWDKPHWDRRTVSAVSIGLLTLWGGEGFLAAQYRESKH</sequence>
<feature type="compositionally biased region" description="Basic residues" evidence="1">
    <location>
        <begin position="74"/>
        <end position="83"/>
    </location>
</feature>
<dbReference type="HOGENOM" id="CLU_095754_0_0_1"/>
<name>A0A067Q238_9AGAM</name>
<feature type="transmembrane region" description="Helical" evidence="2">
    <location>
        <begin position="108"/>
        <end position="129"/>
    </location>
</feature>
<keyword evidence="2" id="KW-0472">Membrane</keyword>
<reference evidence="4" key="1">
    <citation type="journal article" date="2014" name="Proc. Natl. Acad. Sci. U.S.A.">
        <title>Extensive sampling of basidiomycete genomes demonstrates inadequacy of the white-rot/brown-rot paradigm for wood decay fungi.</title>
        <authorList>
            <person name="Riley R."/>
            <person name="Salamov A.A."/>
            <person name="Brown D.W."/>
            <person name="Nagy L.G."/>
            <person name="Floudas D."/>
            <person name="Held B.W."/>
            <person name="Levasseur A."/>
            <person name="Lombard V."/>
            <person name="Morin E."/>
            <person name="Otillar R."/>
            <person name="Lindquist E.A."/>
            <person name="Sun H."/>
            <person name="LaButti K.M."/>
            <person name="Schmutz J."/>
            <person name="Jabbour D."/>
            <person name="Luo H."/>
            <person name="Baker S.E."/>
            <person name="Pisabarro A.G."/>
            <person name="Walton J.D."/>
            <person name="Blanchette R.A."/>
            <person name="Henrissat B."/>
            <person name="Martin F."/>
            <person name="Cullen D."/>
            <person name="Hibbett D.S."/>
            <person name="Grigoriev I.V."/>
        </authorList>
    </citation>
    <scope>NUCLEOTIDE SEQUENCE [LARGE SCALE GENOMIC DNA]</scope>
    <source>
        <strain evidence="4">MUCL 33604</strain>
    </source>
</reference>
<evidence type="ECO:0000256" key="2">
    <source>
        <dbReference type="SAM" id="Phobius"/>
    </source>
</evidence>
<evidence type="ECO:0000256" key="1">
    <source>
        <dbReference type="SAM" id="MobiDB-lite"/>
    </source>
</evidence>
<keyword evidence="2" id="KW-0812">Transmembrane</keyword>
<dbReference type="EMBL" id="KL197719">
    <property type="protein sequence ID" value="KDQ57547.1"/>
    <property type="molecule type" value="Genomic_DNA"/>
</dbReference>
<dbReference type="OrthoDB" id="2553651at2759"/>
<protein>
    <recommendedName>
        <fullName evidence="5">Mitochondrial outer membrane protein OM14 C-terminal domain-containing protein</fullName>
    </recommendedName>
</protein>
<feature type="transmembrane region" description="Helical" evidence="2">
    <location>
        <begin position="228"/>
        <end position="248"/>
    </location>
</feature>
<keyword evidence="2" id="KW-1133">Transmembrane helix</keyword>
<dbReference type="STRING" id="933084.A0A067Q238"/>
<evidence type="ECO:0008006" key="5">
    <source>
        <dbReference type="Google" id="ProtNLM"/>
    </source>
</evidence>
<evidence type="ECO:0000313" key="4">
    <source>
        <dbReference type="Proteomes" id="UP000027265"/>
    </source>
</evidence>
<feature type="transmembrane region" description="Helical" evidence="2">
    <location>
        <begin position="141"/>
        <end position="159"/>
    </location>
</feature>
<evidence type="ECO:0000313" key="3">
    <source>
        <dbReference type="EMBL" id="KDQ57547.1"/>
    </source>
</evidence>
<organism evidence="3 4">
    <name type="scientific">Jaapia argillacea MUCL 33604</name>
    <dbReference type="NCBI Taxonomy" id="933084"/>
    <lineage>
        <taxon>Eukaryota</taxon>
        <taxon>Fungi</taxon>
        <taxon>Dikarya</taxon>
        <taxon>Basidiomycota</taxon>
        <taxon>Agaricomycotina</taxon>
        <taxon>Agaricomycetes</taxon>
        <taxon>Agaricomycetidae</taxon>
        <taxon>Jaapiales</taxon>
        <taxon>Jaapiaceae</taxon>
        <taxon>Jaapia</taxon>
    </lineage>
</organism>
<feature type="region of interest" description="Disordered" evidence="1">
    <location>
        <begin position="1"/>
        <end position="35"/>
    </location>
</feature>
<dbReference type="InParanoid" id="A0A067Q238"/>
<gene>
    <name evidence="3" type="ORF">JAAARDRAFT_58152</name>
</gene>
<accession>A0A067Q238</accession>
<keyword evidence="4" id="KW-1185">Reference proteome</keyword>
<dbReference type="AlphaFoldDB" id="A0A067Q238"/>
<feature type="transmembrane region" description="Helical" evidence="2">
    <location>
        <begin position="194"/>
        <end position="216"/>
    </location>
</feature>
<dbReference type="Proteomes" id="UP000027265">
    <property type="component" value="Unassembled WGS sequence"/>
</dbReference>
<feature type="compositionally biased region" description="Polar residues" evidence="1">
    <location>
        <begin position="25"/>
        <end position="35"/>
    </location>
</feature>
<proteinExistence type="predicted"/>